<feature type="transmembrane region" description="Helical" evidence="8">
    <location>
        <begin position="241"/>
        <end position="258"/>
    </location>
</feature>
<feature type="transmembrane region" description="Helical" evidence="8">
    <location>
        <begin position="98"/>
        <end position="117"/>
    </location>
</feature>
<evidence type="ECO:0000256" key="6">
    <source>
        <dbReference type="ARBA" id="ARBA00023136"/>
    </source>
</evidence>
<comment type="subcellular location">
    <subcellularLocation>
        <location evidence="1">Membrane</location>
        <topology evidence="1">Multi-pass membrane protein</topology>
    </subcellularLocation>
</comment>
<evidence type="ECO:0000313" key="9">
    <source>
        <dbReference type="EMBL" id="CAH0378682.1"/>
    </source>
</evidence>
<evidence type="ECO:0000313" key="10">
    <source>
        <dbReference type="Proteomes" id="UP000789595"/>
    </source>
</evidence>
<reference evidence="9" key="1">
    <citation type="submission" date="2021-11" db="EMBL/GenBank/DDBJ databases">
        <authorList>
            <consortium name="Genoscope - CEA"/>
            <person name="William W."/>
        </authorList>
    </citation>
    <scope>NUCLEOTIDE SEQUENCE</scope>
</reference>
<evidence type="ECO:0000256" key="8">
    <source>
        <dbReference type="SAM" id="Phobius"/>
    </source>
</evidence>
<sequence>MAAQAHAELQRAESSKQTIVAHGQLCAVLAAATGAGASMLAASGVNAPTAQSAFVYAILALIYADDASDTAPGPLVWLAIAVFDVEGNYLVVKAFQHTSMTSVMLLDCFAIPCVLVLSKFALGAQFTRLHLVGAAACVVGAALTVFSDVLPPPWGAGGGAIDLTPAPHPLVGDALCMAGAALYAASNVMQEYLVRDLPTPGAFLGRLGVAGFCVSVVQAAALEHRQIADAFWILASDDPAANIYLILFVGTMVLLYSLTAQFMAKSDAAFYNLNLLASDAWAILFSAAVARALPPPLYFLALVAMVAGVVTYHSRPSPTAPPVLGRARTRSAGSGTDSPLLSRPPSVV</sequence>
<feature type="transmembrane region" description="Helical" evidence="8">
    <location>
        <begin position="19"/>
        <end position="39"/>
    </location>
</feature>
<evidence type="ECO:0000256" key="1">
    <source>
        <dbReference type="ARBA" id="ARBA00004141"/>
    </source>
</evidence>
<dbReference type="PANTHER" id="PTHR14233:SF4">
    <property type="entry name" value="SOLUTE CARRIER FAMILY 35 MEMBER F2"/>
    <property type="match status" value="1"/>
</dbReference>
<evidence type="ECO:0000256" key="5">
    <source>
        <dbReference type="ARBA" id="ARBA00022989"/>
    </source>
</evidence>
<feature type="transmembrane region" description="Helical" evidence="8">
    <location>
        <begin position="296"/>
        <end position="314"/>
    </location>
</feature>
<organism evidence="9 10">
    <name type="scientific">Pelagomonas calceolata</name>
    <dbReference type="NCBI Taxonomy" id="35677"/>
    <lineage>
        <taxon>Eukaryota</taxon>
        <taxon>Sar</taxon>
        <taxon>Stramenopiles</taxon>
        <taxon>Ochrophyta</taxon>
        <taxon>Pelagophyceae</taxon>
        <taxon>Pelagomonadales</taxon>
        <taxon>Pelagomonadaceae</taxon>
        <taxon>Pelagomonas</taxon>
    </lineage>
</organism>
<dbReference type="PANTHER" id="PTHR14233">
    <property type="entry name" value="DUF914-RELATED"/>
    <property type="match status" value="1"/>
</dbReference>
<keyword evidence="10" id="KW-1185">Reference proteome</keyword>
<evidence type="ECO:0000256" key="2">
    <source>
        <dbReference type="ARBA" id="ARBA00007863"/>
    </source>
</evidence>
<dbReference type="EMBL" id="CAKKNE010000006">
    <property type="protein sequence ID" value="CAH0378682.1"/>
    <property type="molecule type" value="Genomic_DNA"/>
</dbReference>
<feature type="transmembrane region" description="Helical" evidence="8">
    <location>
        <begin position="129"/>
        <end position="150"/>
    </location>
</feature>
<comment type="caution">
    <text evidence="9">The sequence shown here is derived from an EMBL/GenBank/DDBJ whole genome shotgun (WGS) entry which is preliminary data.</text>
</comment>
<evidence type="ECO:0000256" key="3">
    <source>
        <dbReference type="ARBA" id="ARBA00022448"/>
    </source>
</evidence>
<keyword evidence="4 8" id="KW-0812">Transmembrane</keyword>
<dbReference type="OrthoDB" id="429955at2759"/>
<evidence type="ECO:0000256" key="4">
    <source>
        <dbReference type="ARBA" id="ARBA00022692"/>
    </source>
</evidence>
<dbReference type="Proteomes" id="UP000789595">
    <property type="component" value="Unassembled WGS sequence"/>
</dbReference>
<protein>
    <submittedName>
        <fullName evidence="9">Uncharacterized protein</fullName>
    </submittedName>
</protein>
<keyword evidence="6 8" id="KW-0472">Membrane</keyword>
<proteinExistence type="inferred from homology"/>
<dbReference type="GO" id="GO:0016020">
    <property type="term" value="C:membrane"/>
    <property type="evidence" value="ECO:0007669"/>
    <property type="project" value="UniProtKB-SubCell"/>
</dbReference>
<feature type="region of interest" description="Disordered" evidence="7">
    <location>
        <begin position="317"/>
        <end position="348"/>
    </location>
</feature>
<dbReference type="GO" id="GO:0022857">
    <property type="term" value="F:transmembrane transporter activity"/>
    <property type="evidence" value="ECO:0007669"/>
    <property type="project" value="InterPro"/>
</dbReference>
<dbReference type="Pfam" id="PF06027">
    <property type="entry name" value="SLC35F"/>
    <property type="match status" value="1"/>
</dbReference>
<dbReference type="InterPro" id="IPR009262">
    <property type="entry name" value="SLC35_F1/F2/F6"/>
</dbReference>
<keyword evidence="3" id="KW-0813">Transport</keyword>
<comment type="similarity">
    <text evidence="2">Belongs to the SLC35F solute transporter family.</text>
</comment>
<name>A0A8J2SYL0_9STRA</name>
<feature type="transmembrane region" description="Helical" evidence="8">
    <location>
        <begin position="201"/>
        <end position="221"/>
    </location>
</feature>
<accession>A0A8J2SYL0</accession>
<gene>
    <name evidence="9" type="ORF">PECAL_6P02780</name>
</gene>
<dbReference type="InterPro" id="IPR037185">
    <property type="entry name" value="EmrE-like"/>
</dbReference>
<dbReference type="AlphaFoldDB" id="A0A8J2SYL0"/>
<evidence type="ECO:0000256" key="7">
    <source>
        <dbReference type="SAM" id="MobiDB-lite"/>
    </source>
</evidence>
<dbReference type="SUPFAM" id="SSF103481">
    <property type="entry name" value="Multidrug resistance efflux transporter EmrE"/>
    <property type="match status" value="1"/>
</dbReference>
<dbReference type="InterPro" id="IPR052221">
    <property type="entry name" value="SLC35F_Transporter"/>
</dbReference>
<keyword evidence="5 8" id="KW-1133">Transmembrane helix</keyword>